<organism evidence="2 3">
    <name type="scientific">Chitinilyticum piscinae</name>
    <dbReference type="NCBI Taxonomy" id="2866724"/>
    <lineage>
        <taxon>Bacteria</taxon>
        <taxon>Pseudomonadati</taxon>
        <taxon>Pseudomonadota</taxon>
        <taxon>Betaproteobacteria</taxon>
        <taxon>Neisseriales</taxon>
        <taxon>Chitinibacteraceae</taxon>
        <taxon>Chitinilyticum</taxon>
    </lineage>
</organism>
<dbReference type="RefSeq" id="WP_194116786.1">
    <property type="nucleotide sequence ID" value="NZ_JADFUA010000008.1"/>
</dbReference>
<accession>A0A8J7K296</accession>
<gene>
    <name evidence="2" type="ORF">INR99_12975</name>
</gene>
<feature type="transmembrane region" description="Helical" evidence="1">
    <location>
        <begin position="6"/>
        <end position="29"/>
    </location>
</feature>
<evidence type="ECO:0000313" key="3">
    <source>
        <dbReference type="Proteomes" id="UP000604481"/>
    </source>
</evidence>
<evidence type="ECO:0000313" key="2">
    <source>
        <dbReference type="EMBL" id="MBE9610256.1"/>
    </source>
</evidence>
<sequence>MTAPGFFVDVVLPACVSTALGGFFLMLILSRLLYDYVERNYCTLFERTQSQTWWVDQDQAMAFVGDIWALTRSGRYRRIDSTAIRLLFGINAIIGALTISALAVLALGFLGVI</sequence>
<comment type="caution">
    <text evidence="2">The sequence shown here is derived from an EMBL/GenBank/DDBJ whole genome shotgun (WGS) entry which is preliminary data.</text>
</comment>
<keyword evidence="3" id="KW-1185">Reference proteome</keyword>
<proteinExistence type="predicted"/>
<keyword evidence="1" id="KW-0812">Transmembrane</keyword>
<dbReference type="EMBL" id="JADFUA010000008">
    <property type="protein sequence ID" value="MBE9610256.1"/>
    <property type="molecule type" value="Genomic_DNA"/>
</dbReference>
<dbReference type="Proteomes" id="UP000604481">
    <property type="component" value="Unassembled WGS sequence"/>
</dbReference>
<feature type="transmembrane region" description="Helical" evidence="1">
    <location>
        <begin position="86"/>
        <end position="110"/>
    </location>
</feature>
<reference evidence="2 3" key="1">
    <citation type="submission" date="2020-10" db="EMBL/GenBank/DDBJ databases">
        <title>The genome sequence of Chitinilyticum litopenaei 4Y14.</title>
        <authorList>
            <person name="Liu Y."/>
        </authorList>
    </citation>
    <scope>NUCLEOTIDE SEQUENCE [LARGE SCALE GENOMIC DNA]</scope>
    <source>
        <strain evidence="2 3">4Y14</strain>
    </source>
</reference>
<evidence type="ECO:0000256" key="1">
    <source>
        <dbReference type="SAM" id="Phobius"/>
    </source>
</evidence>
<name>A0A8J7K296_9NEIS</name>
<keyword evidence="1" id="KW-0472">Membrane</keyword>
<keyword evidence="1" id="KW-1133">Transmembrane helix</keyword>
<dbReference type="AlphaFoldDB" id="A0A8J7K296"/>
<protein>
    <submittedName>
        <fullName evidence="2">Uncharacterized protein</fullName>
    </submittedName>
</protein>